<protein>
    <recommendedName>
        <fullName evidence="1">Fe-containing alcohol dehydrogenase-like C-terminal domain-containing protein</fullName>
    </recommendedName>
</protein>
<dbReference type="InterPro" id="IPR056798">
    <property type="entry name" value="ADH_Fe_C"/>
</dbReference>
<sequence length="78" mass="8499">MGIEYATIEDGAKKAVNAVKKLAVDVKLPLFSSLSVNQSDFEMLAEMSVKNISTESNPRPMSKEDYMAVIENAFAGNL</sequence>
<evidence type="ECO:0000313" key="2">
    <source>
        <dbReference type="EMBL" id="MPM47601.1"/>
    </source>
</evidence>
<name>A0A645A5R6_9ZZZZ</name>
<dbReference type="SUPFAM" id="SSF56796">
    <property type="entry name" value="Dehydroquinate synthase-like"/>
    <property type="match status" value="1"/>
</dbReference>
<accession>A0A645A5R6</accession>
<proteinExistence type="predicted"/>
<evidence type="ECO:0000259" key="1">
    <source>
        <dbReference type="Pfam" id="PF25137"/>
    </source>
</evidence>
<dbReference type="Gene3D" id="1.20.1090.10">
    <property type="entry name" value="Dehydroquinate synthase-like - alpha domain"/>
    <property type="match status" value="1"/>
</dbReference>
<reference evidence="2" key="1">
    <citation type="submission" date="2019-08" db="EMBL/GenBank/DDBJ databases">
        <authorList>
            <person name="Kucharzyk K."/>
            <person name="Murdoch R.W."/>
            <person name="Higgins S."/>
            <person name="Loffler F."/>
        </authorList>
    </citation>
    <scope>NUCLEOTIDE SEQUENCE</scope>
</reference>
<dbReference type="EMBL" id="VSSQ01011742">
    <property type="protein sequence ID" value="MPM47601.1"/>
    <property type="molecule type" value="Genomic_DNA"/>
</dbReference>
<dbReference type="AlphaFoldDB" id="A0A645A5R6"/>
<gene>
    <name evidence="2" type="ORF">SDC9_94312</name>
</gene>
<dbReference type="Pfam" id="PF25137">
    <property type="entry name" value="ADH_Fe_C"/>
    <property type="match status" value="1"/>
</dbReference>
<organism evidence="2">
    <name type="scientific">bioreactor metagenome</name>
    <dbReference type="NCBI Taxonomy" id="1076179"/>
    <lineage>
        <taxon>unclassified sequences</taxon>
        <taxon>metagenomes</taxon>
        <taxon>ecological metagenomes</taxon>
    </lineage>
</organism>
<comment type="caution">
    <text evidence="2">The sequence shown here is derived from an EMBL/GenBank/DDBJ whole genome shotgun (WGS) entry which is preliminary data.</text>
</comment>
<feature type="domain" description="Fe-containing alcohol dehydrogenase-like C-terminal" evidence="1">
    <location>
        <begin position="5"/>
        <end position="73"/>
    </location>
</feature>